<dbReference type="PROSITE" id="PS50865">
    <property type="entry name" value="ZF_MYND_2"/>
    <property type="match status" value="1"/>
</dbReference>
<evidence type="ECO:0000313" key="8">
    <source>
        <dbReference type="Proteomes" id="UP000541558"/>
    </source>
</evidence>
<sequence>MRRNRRSSRFSEGTRSGDVEKSDTDMEALIYMVHSDQCTLDGVRLVLARLKWEFVPQVKDWAQASALDKKRAEDATSSLYLIPNIWRIIDAGVDWKEAAVEEILESVGGICRWVAFCLPLGFTITTAAAKRSKTLTADTSLLYSTVLVNLMVLDPRIRTLFLNTPQFLESVVWIWTAEDEAGVPVMELEADVCRGTQLIQRVLLEEEGVESLVQYLLVKGRREHAATRFMKSAVRRMRYASKASPYKLGVDILSNTLGILYELLKSSEGSQIWFVLLRSQFITETTCAILNLYDRAGGDAHLLLLPMMFVVTIIQAQRYRTVHNLPKLLSSTELCAALLGAISRIPPHDYTTAGYARGILTFVSVYATYPAVYACAALIETVGNRNDCIPRLQILHEGPLKQAWSAFSTRIQYRKYLRNTKTPILCDNQMCIRWQSRFDLTLNPSAPRQCSGCSSVVYCSEECQRDDWIGLHCRECPSAAAFYARTKTLESWYSHRARALHQILAAGLFNGNEAMFERARPIHLPGHNAQEAMLQFDESQGLLPVKTSIIPLHDTEGWWGIANTETPQTWLWPRLSRLIEDCRTGRLPPDTRLVQVLLPIGKGVLIVMVAMLRMVEGRYKGVYNVARFIRSTLLSSPRVP</sequence>
<dbReference type="EMBL" id="JAACJK010000002">
    <property type="protein sequence ID" value="KAF5341167.1"/>
    <property type="molecule type" value="Genomic_DNA"/>
</dbReference>
<evidence type="ECO:0000256" key="5">
    <source>
        <dbReference type="SAM" id="MobiDB-lite"/>
    </source>
</evidence>
<accession>A0A8H5CIE3</accession>
<comment type="caution">
    <text evidence="7">The sequence shown here is derived from an EMBL/GenBank/DDBJ whole genome shotgun (WGS) entry which is preliminary data.</text>
</comment>
<dbReference type="Proteomes" id="UP000541558">
    <property type="component" value="Unassembled WGS sequence"/>
</dbReference>
<organism evidence="7 8">
    <name type="scientific">Ephemerocybe angulata</name>
    <dbReference type="NCBI Taxonomy" id="980116"/>
    <lineage>
        <taxon>Eukaryota</taxon>
        <taxon>Fungi</taxon>
        <taxon>Dikarya</taxon>
        <taxon>Basidiomycota</taxon>
        <taxon>Agaricomycotina</taxon>
        <taxon>Agaricomycetes</taxon>
        <taxon>Agaricomycetidae</taxon>
        <taxon>Agaricales</taxon>
        <taxon>Agaricineae</taxon>
        <taxon>Psathyrellaceae</taxon>
        <taxon>Ephemerocybe</taxon>
    </lineage>
</organism>
<keyword evidence="8" id="KW-1185">Reference proteome</keyword>
<keyword evidence="1" id="KW-0479">Metal-binding</keyword>
<reference evidence="7 8" key="1">
    <citation type="journal article" date="2020" name="ISME J.">
        <title>Uncovering the hidden diversity of litter-decomposition mechanisms in mushroom-forming fungi.</title>
        <authorList>
            <person name="Floudas D."/>
            <person name="Bentzer J."/>
            <person name="Ahren D."/>
            <person name="Johansson T."/>
            <person name="Persson P."/>
            <person name="Tunlid A."/>
        </authorList>
    </citation>
    <scope>NUCLEOTIDE SEQUENCE [LARGE SCALE GENOMIC DNA]</scope>
    <source>
        <strain evidence="7 8">CBS 175.51</strain>
    </source>
</reference>
<protein>
    <recommendedName>
        <fullName evidence="6">MYND-type domain-containing protein</fullName>
    </recommendedName>
</protein>
<name>A0A8H5CIE3_9AGAR</name>
<dbReference type="SUPFAM" id="SSF144232">
    <property type="entry name" value="HIT/MYND zinc finger-like"/>
    <property type="match status" value="1"/>
</dbReference>
<evidence type="ECO:0000256" key="3">
    <source>
        <dbReference type="ARBA" id="ARBA00022833"/>
    </source>
</evidence>
<evidence type="ECO:0000313" key="7">
    <source>
        <dbReference type="EMBL" id="KAF5341167.1"/>
    </source>
</evidence>
<dbReference type="InterPro" id="IPR002893">
    <property type="entry name" value="Znf_MYND"/>
</dbReference>
<evidence type="ECO:0000256" key="1">
    <source>
        <dbReference type="ARBA" id="ARBA00022723"/>
    </source>
</evidence>
<keyword evidence="3" id="KW-0862">Zinc</keyword>
<dbReference type="Gene3D" id="6.10.140.2220">
    <property type="match status" value="1"/>
</dbReference>
<feature type="domain" description="MYND-type" evidence="6">
    <location>
        <begin position="428"/>
        <end position="476"/>
    </location>
</feature>
<dbReference type="Pfam" id="PF01753">
    <property type="entry name" value="zf-MYND"/>
    <property type="match status" value="1"/>
</dbReference>
<dbReference type="AlphaFoldDB" id="A0A8H5CIE3"/>
<dbReference type="GO" id="GO:0008270">
    <property type="term" value="F:zinc ion binding"/>
    <property type="evidence" value="ECO:0007669"/>
    <property type="project" value="UniProtKB-KW"/>
</dbReference>
<evidence type="ECO:0000256" key="2">
    <source>
        <dbReference type="ARBA" id="ARBA00022771"/>
    </source>
</evidence>
<proteinExistence type="predicted"/>
<gene>
    <name evidence="7" type="ORF">D9611_006003</name>
</gene>
<dbReference type="OrthoDB" id="2843560at2759"/>
<keyword evidence="2 4" id="KW-0863">Zinc-finger</keyword>
<evidence type="ECO:0000256" key="4">
    <source>
        <dbReference type="PROSITE-ProRule" id="PRU00134"/>
    </source>
</evidence>
<evidence type="ECO:0000259" key="6">
    <source>
        <dbReference type="PROSITE" id="PS50865"/>
    </source>
</evidence>
<feature type="region of interest" description="Disordered" evidence="5">
    <location>
        <begin position="1"/>
        <end position="20"/>
    </location>
</feature>